<keyword evidence="7 18" id="KW-0808">Transferase</keyword>
<dbReference type="Gene3D" id="3.30.70.330">
    <property type="match status" value="1"/>
</dbReference>
<dbReference type="PANTHER" id="PTHR11254:SF440">
    <property type="entry name" value="E3 UBIQUITIN-PROTEIN LIGASE NEDD-4"/>
    <property type="match status" value="1"/>
</dbReference>
<feature type="compositionally biased region" description="Low complexity" evidence="13">
    <location>
        <begin position="340"/>
        <end position="349"/>
    </location>
</feature>
<feature type="compositionally biased region" description="Low complexity" evidence="13">
    <location>
        <begin position="480"/>
        <end position="499"/>
    </location>
</feature>
<dbReference type="Proteomes" id="UP000785200">
    <property type="component" value="Unassembled WGS sequence"/>
</dbReference>
<dbReference type="CDD" id="cd12306">
    <property type="entry name" value="RRM_II_PABPs"/>
    <property type="match status" value="1"/>
</dbReference>
<sequence length="979" mass="110586">MADTEAKVEDDVLVGEEDGEDEAEIRQMKRRVAEMEEEAAKLREMQQSLEQQSVDLREDKEDIDSRSIFVGNVDYSATPEEIQAHFQSCGAINRVTILLDKFTGHPKGYAYVEFTEPSLVAQALVLNESVFHGRNLKLRPYHGAIPPRSLCRLFSYIPITDLKFDVAAICGIRSSWRAGWIRIYLLIAADGLYKRDVFRFPDPFAVATLGGEQTKTTTVIKRTLNPYWNESFDLRASEESILAVQIFDQKKFKKKDQGFLGVINVRVGDVVDFSSGQDQMLTRDLKKSTDNLVVHGKLIINLSTNLEAPPRGNLAPANGPTRPSLNNTPQGSVTGYPAASSPSQTPQPQGVVMANGAISTNPTPGHAPAAGSGGSGSAAPPPGAGAPRQTGTFSSFEDAQGRLPAGWERREDNLGRTYYVDHNTRSTSWNRPSASGTTETQRNERDANTQVERQRHQNRTLPEDRTGANSPSLPPPHSGGPPANAATMMATGATTAGTGELPPLWEQRHTPEGRPYFVDHNTRTTTWVDPRRQQYIRMYGGQNANNTIQQQPVSQLGPLPSGWEMRLTNTARVYFVDHNTKTTTWDDPRLPSSLDQNVPQYKRDFRRKLIYFRSQPALRILSGQCHVKVRRSHIFEDSYAEIMRQSATDLKKRLMIKFDGEDGLDYGGLSREFFFLLSHEMFNPFYCLFEYSAHDNYTLQINPHSGINPEHLNYFKFIGRVVGLAIFHRRFLDAFFIGALYKMMLNKAVSLGDMEGVDADFHRSLKWMLDNPIEGVLEQTFSTEDERFGVTQVEDLKPGGRDIDVTDENKKEYIDLMVKWRIQKRIDEQFQAFIIGFHELIPAELVNVFDERELELLIGGIAEIDVEDWKKHTDYRGYTESDEVIKFFWQTIRSWDGEQKSRLLQFATGTSRIPVNGFKDLQGSDGPRRFTIEKQGEMNNLPKSHTCFNRLDLPPYKNLEALQMKLTMAVEETVGFGQE</sequence>
<keyword evidence="12" id="KW-0694">RNA-binding</keyword>
<dbReference type="InterPro" id="IPR035979">
    <property type="entry name" value="RBD_domain_sf"/>
</dbReference>
<gene>
    <name evidence="18" type="ORF">D0Z07_7764</name>
</gene>
<dbReference type="InterPro" id="IPR024928">
    <property type="entry name" value="E3_ub_ligase_SMURF1"/>
</dbReference>
<feature type="active site" description="Glycyl thioester intermediate" evidence="10 11">
    <location>
        <position position="947"/>
    </location>
</feature>
<dbReference type="FunFam" id="2.20.70.10:FF:000017">
    <property type="entry name" value="E3 ubiquitin-protein ligase"/>
    <property type="match status" value="1"/>
</dbReference>
<dbReference type="PROSITE" id="PS50020">
    <property type="entry name" value="WW_DOMAIN_2"/>
    <property type="match status" value="3"/>
</dbReference>
<feature type="region of interest" description="Disordered" evidence="13">
    <location>
        <begin position="306"/>
        <end position="409"/>
    </location>
</feature>
<dbReference type="Gene3D" id="3.30.2160.10">
    <property type="entry name" value="Hect, E3 ligase catalytic domain"/>
    <property type="match status" value="1"/>
</dbReference>
<dbReference type="InterPro" id="IPR000569">
    <property type="entry name" value="HECT_dom"/>
</dbReference>
<evidence type="ECO:0000313" key="18">
    <source>
        <dbReference type="EMBL" id="KAG0646001.1"/>
    </source>
</evidence>
<dbReference type="GO" id="GO:0003723">
    <property type="term" value="F:RNA binding"/>
    <property type="evidence" value="ECO:0007669"/>
    <property type="project" value="UniProtKB-UniRule"/>
</dbReference>
<dbReference type="OrthoDB" id="8068875at2759"/>
<evidence type="ECO:0000256" key="13">
    <source>
        <dbReference type="SAM" id="MobiDB-lite"/>
    </source>
</evidence>
<dbReference type="GO" id="GO:0016567">
    <property type="term" value="P:protein ubiquitination"/>
    <property type="evidence" value="ECO:0007669"/>
    <property type="project" value="TreeGrafter"/>
</dbReference>
<evidence type="ECO:0000256" key="8">
    <source>
        <dbReference type="ARBA" id="ARBA00022737"/>
    </source>
</evidence>
<dbReference type="FunFam" id="3.30.2410.10:FF:000001">
    <property type="entry name" value="E3 ubiquitin-protein ligase NEDD4-like"/>
    <property type="match status" value="1"/>
</dbReference>
<dbReference type="SUPFAM" id="SSF54928">
    <property type="entry name" value="RNA-binding domain, RBD"/>
    <property type="match status" value="1"/>
</dbReference>
<dbReference type="Pfam" id="PF00397">
    <property type="entry name" value="WW"/>
    <property type="match status" value="3"/>
</dbReference>
<evidence type="ECO:0000256" key="9">
    <source>
        <dbReference type="ARBA" id="ARBA00022786"/>
    </source>
</evidence>
<dbReference type="Pfam" id="PF00076">
    <property type="entry name" value="RRM_1"/>
    <property type="match status" value="1"/>
</dbReference>
<feature type="domain" description="WW" evidence="15">
    <location>
        <begin position="499"/>
        <end position="532"/>
    </location>
</feature>
<feature type="compositionally biased region" description="Polar residues" evidence="13">
    <location>
        <begin position="321"/>
        <end position="333"/>
    </location>
</feature>
<keyword evidence="9 11" id="KW-0833">Ubl conjugation pathway</keyword>
<evidence type="ECO:0000313" key="19">
    <source>
        <dbReference type="Proteomes" id="UP000785200"/>
    </source>
</evidence>
<dbReference type="SMART" id="SM00360">
    <property type="entry name" value="RRM"/>
    <property type="match status" value="1"/>
</dbReference>
<proteinExistence type="inferred from homology"/>
<dbReference type="SUPFAM" id="SSF49562">
    <property type="entry name" value="C2 domain (Calcium/lipid-binding domain, CaLB)"/>
    <property type="match status" value="1"/>
</dbReference>
<keyword evidence="6" id="KW-0963">Cytoplasm</keyword>
<evidence type="ECO:0000256" key="3">
    <source>
        <dbReference type="ARBA" id="ARBA00004906"/>
    </source>
</evidence>
<feature type="domain" description="WW" evidence="15">
    <location>
        <begin position="557"/>
        <end position="590"/>
    </location>
</feature>
<dbReference type="FunFam" id="2.20.70.10:FF:000053">
    <property type="entry name" value="E3 ubiquitin-protein ligase"/>
    <property type="match status" value="1"/>
</dbReference>
<dbReference type="InterPro" id="IPR012677">
    <property type="entry name" value="Nucleotide-bd_a/b_plait_sf"/>
</dbReference>
<feature type="region of interest" description="Disordered" evidence="13">
    <location>
        <begin position="424"/>
        <end position="518"/>
    </location>
</feature>
<dbReference type="GO" id="GO:0005737">
    <property type="term" value="C:cytoplasm"/>
    <property type="evidence" value="ECO:0007669"/>
    <property type="project" value="UniProtKB-SubCell"/>
</dbReference>
<dbReference type="PROSITE" id="PS01159">
    <property type="entry name" value="WW_DOMAIN_1"/>
    <property type="match status" value="3"/>
</dbReference>
<dbReference type="PANTHER" id="PTHR11254">
    <property type="entry name" value="HECT DOMAIN UBIQUITIN-PROTEIN LIGASE"/>
    <property type="match status" value="1"/>
</dbReference>
<evidence type="ECO:0000259" key="16">
    <source>
        <dbReference type="PROSITE" id="PS50102"/>
    </source>
</evidence>
<name>A0A9P6SLA9_9HELO</name>
<feature type="domain" description="RRM" evidence="16">
    <location>
        <begin position="66"/>
        <end position="143"/>
    </location>
</feature>
<evidence type="ECO:0000256" key="10">
    <source>
        <dbReference type="PIRSR" id="PIRSR001569-1"/>
    </source>
</evidence>
<evidence type="ECO:0000259" key="17">
    <source>
        <dbReference type="PROSITE" id="PS50237"/>
    </source>
</evidence>
<comment type="catalytic activity">
    <reaction evidence="1">
        <text>S-ubiquitinyl-[E2 ubiquitin-conjugating enzyme]-L-cysteine + [acceptor protein]-L-lysine = [E2 ubiquitin-conjugating enzyme]-L-cysteine + N(6)-ubiquitinyl-[acceptor protein]-L-lysine.</text>
        <dbReference type="EC" id="2.3.2.26"/>
    </reaction>
</comment>
<dbReference type="SUPFAM" id="SSF51045">
    <property type="entry name" value="WW domain"/>
    <property type="match status" value="3"/>
</dbReference>
<dbReference type="PROSITE" id="PS50004">
    <property type="entry name" value="C2"/>
    <property type="match status" value="1"/>
</dbReference>
<comment type="pathway">
    <text evidence="3">Protein modification; protein ubiquitination.</text>
</comment>
<evidence type="ECO:0000259" key="15">
    <source>
        <dbReference type="PROSITE" id="PS50020"/>
    </source>
</evidence>
<evidence type="ECO:0000256" key="1">
    <source>
        <dbReference type="ARBA" id="ARBA00000885"/>
    </source>
</evidence>
<feature type="region of interest" description="Disordered" evidence="13">
    <location>
        <begin position="1"/>
        <end position="23"/>
    </location>
</feature>
<dbReference type="FunFam" id="2.60.40.150:FF:000074">
    <property type="entry name" value="E3 ubiquitin-protein ligase"/>
    <property type="match status" value="1"/>
</dbReference>
<keyword evidence="8" id="KW-0677">Repeat</keyword>
<evidence type="ECO:0000256" key="11">
    <source>
        <dbReference type="PROSITE-ProRule" id="PRU00104"/>
    </source>
</evidence>
<dbReference type="GO" id="GO:0061630">
    <property type="term" value="F:ubiquitin protein ligase activity"/>
    <property type="evidence" value="ECO:0007669"/>
    <property type="project" value="UniProtKB-EC"/>
</dbReference>
<feature type="compositionally biased region" description="Basic and acidic residues" evidence="13">
    <location>
        <begin position="441"/>
        <end position="466"/>
    </location>
</feature>
<protein>
    <recommendedName>
        <fullName evidence="5">HECT-type E3 ubiquitin transferase</fullName>
        <ecNumber evidence="5">2.3.2.26</ecNumber>
    </recommendedName>
</protein>
<dbReference type="AlphaFoldDB" id="A0A9P6SLA9"/>
<dbReference type="InterPro" id="IPR036020">
    <property type="entry name" value="WW_dom_sf"/>
</dbReference>
<feature type="compositionally biased region" description="Basic and acidic residues" evidence="13">
    <location>
        <begin position="1"/>
        <end position="10"/>
    </location>
</feature>
<evidence type="ECO:0000256" key="4">
    <source>
        <dbReference type="ARBA" id="ARBA00010334"/>
    </source>
</evidence>
<evidence type="ECO:0000256" key="7">
    <source>
        <dbReference type="ARBA" id="ARBA00022679"/>
    </source>
</evidence>
<dbReference type="FunFam" id="2.20.70.10:FF:000011">
    <property type="entry name" value="E3 ubiquitin-protein ligase"/>
    <property type="match status" value="1"/>
</dbReference>
<comment type="similarity">
    <text evidence="4">Belongs to the RSP5/NEDD4 family.</text>
</comment>
<dbReference type="SMART" id="SM00456">
    <property type="entry name" value="WW"/>
    <property type="match status" value="3"/>
</dbReference>
<dbReference type="SUPFAM" id="SSF56204">
    <property type="entry name" value="Hect, E3 ligase catalytic domain"/>
    <property type="match status" value="1"/>
</dbReference>
<dbReference type="SMART" id="SM00119">
    <property type="entry name" value="HECTc"/>
    <property type="match status" value="1"/>
</dbReference>
<dbReference type="CDD" id="cd00201">
    <property type="entry name" value="WW"/>
    <property type="match status" value="3"/>
</dbReference>
<dbReference type="Gene3D" id="3.90.1750.10">
    <property type="entry name" value="Hect, E3 ligase catalytic domains"/>
    <property type="match status" value="1"/>
</dbReference>
<dbReference type="CDD" id="cd08382">
    <property type="entry name" value="C2_Smurf-like"/>
    <property type="match status" value="1"/>
</dbReference>
<dbReference type="InterPro" id="IPR001202">
    <property type="entry name" value="WW_dom"/>
</dbReference>
<feature type="compositionally biased region" description="Acidic residues" evidence="13">
    <location>
        <begin position="11"/>
        <end position="23"/>
    </location>
</feature>
<evidence type="ECO:0000259" key="14">
    <source>
        <dbReference type="PROSITE" id="PS50004"/>
    </source>
</evidence>
<keyword evidence="19" id="KW-1185">Reference proteome</keyword>
<feature type="domain" description="HECT" evidence="17">
    <location>
        <begin position="646"/>
        <end position="979"/>
    </location>
</feature>
<dbReference type="InterPro" id="IPR035892">
    <property type="entry name" value="C2_domain_sf"/>
</dbReference>
<dbReference type="EMBL" id="VNKQ01000017">
    <property type="protein sequence ID" value="KAG0646001.1"/>
    <property type="molecule type" value="Genomic_DNA"/>
</dbReference>
<dbReference type="PROSITE" id="PS50102">
    <property type="entry name" value="RRM"/>
    <property type="match status" value="1"/>
</dbReference>
<organism evidence="18 19">
    <name type="scientific">Hyphodiscus hymeniophilus</name>
    <dbReference type="NCBI Taxonomy" id="353542"/>
    <lineage>
        <taxon>Eukaryota</taxon>
        <taxon>Fungi</taxon>
        <taxon>Dikarya</taxon>
        <taxon>Ascomycota</taxon>
        <taxon>Pezizomycotina</taxon>
        <taxon>Leotiomycetes</taxon>
        <taxon>Helotiales</taxon>
        <taxon>Hyphodiscaceae</taxon>
        <taxon>Hyphodiscus</taxon>
    </lineage>
</organism>
<dbReference type="EC" id="2.3.2.26" evidence="5"/>
<dbReference type="CDD" id="cd00078">
    <property type="entry name" value="HECTc"/>
    <property type="match status" value="1"/>
</dbReference>
<dbReference type="Gene3D" id="3.30.2410.10">
    <property type="entry name" value="Hect, E3 ligase catalytic domain"/>
    <property type="match status" value="1"/>
</dbReference>
<comment type="subcellular location">
    <subcellularLocation>
        <location evidence="2">Cytoplasm</location>
    </subcellularLocation>
</comment>
<accession>A0A9P6SLA9</accession>
<dbReference type="Pfam" id="PF00168">
    <property type="entry name" value="C2"/>
    <property type="match status" value="1"/>
</dbReference>
<dbReference type="FunFam" id="3.30.2160.10:FF:000001">
    <property type="entry name" value="E3 ubiquitin-protein ligase NEDD4-like"/>
    <property type="match status" value="1"/>
</dbReference>
<evidence type="ECO:0000256" key="2">
    <source>
        <dbReference type="ARBA" id="ARBA00004496"/>
    </source>
</evidence>
<evidence type="ECO:0000256" key="5">
    <source>
        <dbReference type="ARBA" id="ARBA00012485"/>
    </source>
</evidence>
<dbReference type="InterPro" id="IPR035983">
    <property type="entry name" value="Hect_E3_ubiquitin_ligase"/>
</dbReference>
<dbReference type="InterPro" id="IPR000504">
    <property type="entry name" value="RRM_dom"/>
</dbReference>
<dbReference type="InterPro" id="IPR050409">
    <property type="entry name" value="E3_ubiq-protein_ligase"/>
</dbReference>
<dbReference type="PIRSF" id="PIRSF001569">
    <property type="entry name" value="E3_ub_ligase_SMURF1"/>
    <property type="match status" value="1"/>
</dbReference>
<comment type="caution">
    <text evidence="18">The sequence shown here is derived from an EMBL/GenBank/DDBJ whole genome shotgun (WGS) entry which is preliminary data.</text>
</comment>
<dbReference type="FunFam" id="3.90.1750.10:FF:000005">
    <property type="entry name" value="E3 ubiquitin-protein ligase"/>
    <property type="match status" value="1"/>
</dbReference>
<reference evidence="18" key="1">
    <citation type="submission" date="2019-07" db="EMBL/GenBank/DDBJ databases">
        <title>Hyphodiscus hymeniophilus genome sequencing and assembly.</title>
        <authorList>
            <person name="Kramer G."/>
            <person name="Nodwell J."/>
        </authorList>
    </citation>
    <scope>NUCLEOTIDE SEQUENCE</scope>
    <source>
        <strain evidence="18">ATCC 34498</strain>
    </source>
</reference>
<feature type="domain" description="WW" evidence="15">
    <location>
        <begin position="401"/>
        <end position="434"/>
    </location>
</feature>
<dbReference type="Gene3D" id="2.20.70.10">
    <property type="match status" value="2"/>
</dbReference>
<dbReference type="SMART" id="SM00239">
    <property type="entry name" value="C2"/>
    <property type="match status" value="1"/>
</dbReference>
<evidence type="ECO:0000256" key="6">
    <source>
        <dbReference type="ARBA" id="ARBA00022490"/>
    </source>
</evidence>
<dbReference type="PROSITE" id="PS50237">
    <property type="entry name" value="HECT"/>
    <property type="match status" value="1"/>
</dbReference>
<dbReference type="GO" id="GO:0043328">
    <property type="term" value="P:protein transport to vacuole involved in ubiquitin-dependent protein catabolic process via the multivesicular body sorting pathway"/>
    <property type="evidence" value="ECO:0007669"/>
    <property type="project" value="UniProtKB-ARBA"/>
</dbReference>
<feature type="compositionally biased region" description="Polar residues" evidence="13">
    <location>
        <begin position="425"/>
        <end position="440"/>
    </location>
</feature>
<dbReference type="InterPro" id="IPR000008">
    <property type="entry name" value="C2_dom"/>
</dbReference>
<dbReference type="Gene3D" id="2.60.40.150">
    <property type="entry name" value="C2 domain"/>
    <property type="match status" value="1"/>
</dbReference>
<feature type="domain" description="C2" evidence="14">
    <location>
        <begin position="162"/>
        <end position="283"/>
    </location>
</feature>
<evidence type="ECO:0000256" key="12">
    <source>
        <dbReference type="PROSITE-ProRule" id="PRU00176"/>
    </source>
</evidence>
<dbReference type="Pfam" id="PF00632">
    <property type="entry name" value="HECT"/>
    <property type="match status" value="1"/>
</dbReference>